<feature type="transmembrane region" description="Helical" evidence="6">
    <location>
        <begin position="164"/>
        <end position="185"/>
    </location>
</feature>
<sequence length="403" mass="41402">MQQVDVRDGRMGGAQLGRAASMLRTVLQQEPAAGILLMAAAALALLVANSPLAPAYFAAKGAYVGPLNVDHWINDGLMAVFFLLVGLEVKREFLDGQLSTWERRVLPGIAAVAGMAAPAAVYLLVNAGNPAATRGWAIPSATDIAFALGVLALLGRRVPVSLKIFLTTVAVVDDLGAVAIIALFYTEQLAILPLAAGLLGLGVLFGMNRAGVRRLLPYMAVGAGIWLCVLNSGVHATLAGVAVALTIPIIPTPGRPESVVSPLHRLEHGLHPWVAFGIVPIFGFANAGVSFAGVTVAEALSPVPLGIALGLFVGKQVGIFGAVWAAVKLRLADLPADATWAQVYGVSLLCGIGFTMSLFIGALAFPGADAQDGVKLGVLGGSLLAALLGYLVLRVAKPAPRAG</sequence>
<dbReference type="HAMAP" id="MF_01844">
    <property type="entry name" value="NhaA"/>
    <property type="match status" value="1"/>
</dbReference>
<dbReference type="GO" id="GO:0006885">
    <property type="term" value="P:regulation of pH"/>
    <property type="evidence" value="ECO:0007669"/>
    <property type="project" value="UniProtKB-UniRule"/>
</dbReference>
<dbReference type="AlphaFoldDB" id="A0A6J4SI65"/>
<evidence type="ECO:0000256" key="4">
    <source>
        <dbReference type="ARBA" id="ARBA00022989"/>
    </source>
</evidence>
<evidence type="ECO:0000256" key="2">
    <source>
        <dbReference type="ARBA" id="ARBA00022475"/>
    </source>
</evidence>
<evidence type="ECO:0000256" key="3">
    <source>
        <dbReference type="ARBA" id="ARBA00022692"/>
    </source>
</evidence>
<dbReference type="NCBIfam" id="TIGR00773">
    <property type="entry name" value="NhaA"/>
    <property type="match status" value="1"/>
</dbReference>
<reference evidence="7" key="1">
    <citation type="submission" date="2020-02" db="EMBL/GenBank/DDBJ databases">
        <authorList>
            <person name="Meier V. D."/>
        </authorList>
    </citation>
    <scope>NUCLEOTIDE SEQUENCE</scope>
    <source>
        <strain evidence="7">AVDCRST_MAG39</strain>
    </source>
</reference>
<keyword evidence="4 6" id="KW-1133">Transmembrane helix</keyword>
<accession>A0A6J4SI65</accession>
<keyword evidence="2 6" id="KW-1003">Cell membrane</keyword>
<dbReference type="InterPro" id="IPR023171">
    <property type="entry name" value="Na/H_antiporter_dom_sf"/>
</dbReference>
<gene>
    <name evidence="6" type="primary">nhaA</name>
    <name evidence="7" type="ORF">AVDCRST_MAG39-853</name>
</gene>
<name>A0A6J4SI65_9SPHN</name>
<dbReference type="NCBIfam" id="NF007112">
    <property type="entry name" value="PRK09561.1"/>
    <property type="match status" value="1"/>
</dbReference>
<feature type="transmembrane region" description="Helical" evidence="6">
    <location>
        <begin position="191"/>
        <end position="212"/>
    </location>
</feature>
<keyword evidence="6" id="KW-0050">Antiport</keyword>
<dbReference type="InterPro" id="IPR004670">
    <property type="entry name" value="NhaA"/>
</dbReference>
<evidence type="ECO:0000256" key="1">
    <source>
        <dbReference type="ARBA" id="ARBA00004429"/>
    </source>
</evidence>
<comment type="subcellular location">
    <subcellularLocation>
        <location evidence="1">Cell inner membrane</location>
        <topology evidence="1">Multi-pass membrane protein</topology>
    </subcellularLocation>
    <subcellularLocation>
        <location evidence="6">Cell membrane</location>
        <topology evidence="6">Multi-pass membrane protein</topology>
    </subcellularLocation>
</comment>
<evidence type="ECO:0000256" key="5">
    <source>
        <dbReference type="ARBA" id="ARBA00023136"/>
    </source>
</evidence>
<comment type="similarity">
    <text evidence="6">Belongs to the NhaA Na(+)/H(+) (TC 2.A.33) antiporter family.</text>
</comment>
<keyword evidence="6" id="KW-0915">Sodium</keyword>
<keyword evidence="6" id="KW-0813">Transport</keyword>
<keyword evidence="6" id="KW-0406">Ion transport</keyword>
<dbReference type="PANTHER" id="PTHR30341">
    <property type="entry name" value="SODIUM ION/PROTON ANTIPORTER NHAA-RELATED"/>
    <property type="match status" value="1"/>
</dbReference>
<keyword evidence="3 6" id="KW-0812">Transmembrane</keyword>
<organism evidence="7">
    <name type="scientific">uncultured Sphingomonadaceae bacterium</name>
    <dbReference type="NCBI Taxonomy" id="169976"/>
    <lineage>
        <taxon>Bacteria</taxon>
        <taxon>Pseudomonadati</taxon>
        <taxon>Pseudomonadota</taxon>
        <taxon>Alphaproteobacteria</taxon>
        <taxon>Sphingomonadales</taxon>
        <taxon>Sphingomonadaceae</taxon>
        <taxon>environmental samples</taxon>
    </lineage>
</organism>
<protein>
    <recommendedName>
        <fullName evidence="6">Na(+)/H(+) antiporter NhaA</fullName>
    </recommendedName>
    <alternativeName>
        <fullName evidence="6">Sodium/proton antiporter NhaA</fullName>
    </alternativeName>
</protein>
<keyword evidence="6" id="KW-0739">Sodium transport</keyword>
<dbReference type="PANTHER" id="PTHR30341:SF0">
    <property type="entry name" value="NA(+)_H(+) ANTIPORTER NHAA"/>
    <property type="match status" value="1"/>
</dbReference>
<comment type="catalytic activity">
    <reaction evidence="6">
        <text>Na(+)(in) + 2 H(+)(out) = Na(+)(out) + 2 H(+)(in)</text>
        <dbReference type="Rhea" id="RHEA:29251"/>
        <dbReference type="ChEBI" id="CHEBI:15378"/>
        <dbReference type="ChEBI" id="CHEBI:29101"/>
    </reaction>
</comment>
<feature type="transmembrane region" description="Helical" evidence="6">
    <location>
        <begin position="136"/>
        <end position="155"/>
    </location>
</feature>
<feature type="transmembrane region" description="Helical" evidence="6">
    <location>
        <begin position="32"/>
        <end position="52"/>
    </location>
</feature>
<comment type="function">
    <text evidence="6">Na(+)/H(+) antiporter that extrudes sodium in exchange for external protons.</text>
</comment>
<dbReference type="Pfam" id="PF06965">
    <property type="entry name" value="Na_H_antiport_1"/>
    <property type="match status" value="1"/>
</dbReference>
<dbReference type="GO" id="GO:0015385">
    <property type="term" value="F:sodium:proton antiporter activity"/>
    <property type="evidence" value="ECO:0007669"/>
    <property type="project" value="UniProtKB-UniRule"/>
</dbReference>
<feature type="transmembrane region" description="Helical" evidence="6">
    <location>
        <begin position="376"/>
        <end position="393"/>
    </location>
</feature>
<evidence type="ECO:0000256" key="6">
    <source>
        <dbReference type="HAMAP-Rule" id="MF_01844"/>
    </source>
</evidence>
<proteinExistence type="inferred from homology"/>
<feature type="transmembrane region" description="Helical" evidence="6">
    <location>
        <begin position="224"/>
        <end position="250"/>
    </location>
</feature>
<dbReference type="NCBIfam" id="NF007111">
    <property type="entry name" value="PRK09560.1"/>
    <property type="match status" value="1"/>
</dbReference>
<dbReference type="EMBL" id="CADCVW010000036">
    <property type="protein sequence ID" value="CAA9492333.1"/>
    <property type="molecule type" value="Genomic_DNA"/>
</dbReference>
<feature type="transmembrane region" description="Helical" evidence="6">
    <location>
        <begin position="72"/>
        <end position="89"/>
    </location>
</feature>
<dbReference type="GO" id="GO:0005886">
    <property type="term" value="C:plasma membrane"/>
    <property type="evidence" value="ECO:0007669"/>
    <property type="project" value="UniProtKB-SubCell"/>
</dbReference>
<keyword evidence="5 6" id="KW-0472">Membrane</keyword>
<evidence type="ECO:0000313" key="7">
    <source>
        <dbReference type="EMBL" id="CAA9492333.1"/>
    </source>
</evidence>
<dbReference type="Gene3D" id="1.20.1530.10">
    <property type="entry name" value="Na+/H+ antiporter like domain"/>
    <property type="match status" value="1"/>
</dbReference>
<feature type="transmembrane region" description="Helical" evidence="6">
    <location>
        <begin position="339"/>
        <end position="364"/>
    </location>
</feature>
<feature type="transmembrane region" description="Helical" evidence="6">
    <location>
        <begin position="305"/>
        <end position="327"/>
    </location>
</feature>
<feature type="transmembrane region" description="Helical" evidence="6">
    <location>
        <begin position="270"/>
        <end position="293"/>
    </location>
</feature>
<feature type="transmembrane region" description="Helical" evidence="6">
    <location>
        <begin position="105"/>
        <end position="124"/>
    </location>
</feature>